<dbReference type="InterPro" id="IPR012340">
    <property type="entry name" value="NA-bd_OB-fold"/>
</dbReference>
<sequence>MEITGRVTADAVVNRVESTGSEVVNFSIAINDRYKQKDSDEVKEITTYINCAYWLNTKTAEWVKKGAIVQVAGRISMNVYNNSDGNAVGSLTFHVDNLKILAFAKKQDEVPAAAKAGAAQAKQQGAQDNDDLPF</sequence>
<accession>A0A1Q5ZVG3</accession>
<dbReference type="PANTHER" id="PTHR10302:SF0">
    <property type="entry name" value="SINGLE-STRANDED DNA-BINDING PROTEIN, MITOCHONDRIAL"/>
    <property type="match status" value="1"/>
</dbReference>
<evidence type="ECO:0000313" key="6">
    <source>
        <dbReference type="Proteomes" id="UP000186720"/>
    </source>
</evidence>
<comment type="caution">
    <text evidence="5">The sequence shown here is derived from an EMBL/GenBank/DDBJ whole genome shotgun (WGS) entry which is preliminary data.</text>
</comment>
<evidence type="ECO:0000256" key="3">
    <source>
        <dbReference type="RuleBase" id="RU000524"/>
    </source>
</evidence>
<keyword evidence="6" id="KW-1185">Reference proteome</keyword>
<dbReference type="PIRSF" id="PIRSF002070">
    <property type="entry name" value="SSB"/>
    <property type="match status" value="1"/>
</dbReference>
<dbReference type="RefSeq" id="WP_074493171.1">
    <property type="nucleotide sequence ID" value="NZ_FPAM01000002.1"/>
</dbReference>
<keyword evidence="1 2" id="KW-0238">DNA-binding</keyword>
<evidence type="ECO:0000256" key="2">
    <source>
        <dbReference type="PIRNR" id="PIRNR002070"/>
    </source>
</evidence>
<evidence type="ECO:0000313" key="5">
    <source>
        <dbReference type="EMBL" id="OKS85733.1"/>
    </source>
</evidence>
<protein>
    <recommendedName>
        <fullName evidence="2 3">Single-stranded DNA-binding protein</fullName>
    </recommendedName>
</protein>
<dbReference type="GO" id="GO:0003697">
    <property type="term" value="F:single-stranded DNA binding"/>
    <property type="evidence" value="ECO:0007669"/>
    <property type="project" value="InterPro"/>
</dbReference>
<dbReference type="InterPro" id="IPR011344">
    <property type="entry name" value="ssDNA-bd"/>
</dbReference>
<dbReference type="InterPro" id="IPR000424">
    <property type="entry name" value="Primosome_PriB/ssb"/>
</dbReference>
<evidence type="ECO:0000256" key="1">
    <source>
        <dbReference type="ARBA" id="ARBA00023125"/>
    </source>
</evidence>
<dbReference type="PROSITE" id="PS50935">
    <property type="entry name" value="SSB"/>
    <property type="match status" value="1"/>
</dbReference>
<dbReference type="Pfam" id="PF00436">
    <property type="entry name" value="SSB"/>
    <property type="match status" value="1"/>
</dbReference>
<dbReference type="NCBIfam" id="TIGR00621">
    <property type="entry name" value="ssb"/>
    <property type="match status" value="1"/>
</dbReference>
<dbReference type="Proteomes" id="UP000186720">
    <property type="component" value="Unassembled WGS sequence"/>
</dbReference>
<dbReference type="SUPFAM" id="SSF50249">
    <property type="entry name" value="Nucleic acid-binding proteins"/>
    <property type="match status" value="1"/>
</dbReference>
<dbReference type="CDD" id="cd04496">
    <property type="entry name" value="SSB_OBF"/>
    <property type="match status" value="1"/>
</dbReference>
<dbReference type="GO" id="GO:0006260">
    <property type="term" value="P:DNA replication"/>
    <property type="evidence" value="ECO:0007669"/>
    <property type="project" value="InterPro"/>
</dbReference>
<proteinExistence type="predicted"/>
<dbReference type="AlphaFoldDB" id="A0A1Q5ZVG3"/>
<evidence type="ECO:0000256" key="4">
    <source>
        <dbReference type="SAM" id="MobiDB-lite"/>
    </source>
</evidence>
<feature type="region of interest" description="Disordered" evidence="4">
    <location>
        <begin position="114"/>
        <end position="134"/>
    </location>
</feature>
<reference evidence="5 6" key="1">
    <citation type="submission" date="2016-11" db="EMBL/GenBank/DDBJ databases">
        <title>Whole Genome Sequencing of Mucilaginibacter polytrichastri RG4-7(T) isolated from the moss sample.</title>
        <authorList>
            <person name="Li Y."/>
        </authorList>
    </citation>
    <scope>NUCLEOTIDE SEQUENCE [LARGE SCALE GENOMIC DNA]</scope>
    <source>
        <strain evidence="5 6">RG4-7</strain>
    </source>
</reference>
<dbReference type="GO" id="GO:0009295">
    <property type="term" value="C:nucleoid"/>
    <property type="evidence" value="ECO:0007669"/>
    <property type="project" value="TreeGrafter"/>
</dbReference>
<dbReference type="Gene3D" id="2.40.50.140">
    <property type="entry name" value="Nucleic acid-binding proteins"/>
    <property type="match status" value="1"/>
</dbReference>
<organism evidence="5 6">
    <name type="scientific">Mucilaginibacter polytrichastri</name>
    <dbReference type="NCBI Taxonomy" id="1302689"/>
    <lineage>
        <taxon>Bacteria</taxon>
        <taxon>Pseudomonadati</taxon>
        <taxon>Bacteroidota</taxon>
        <taxon>Sphingobacteriia</taxon>
        <taxon>Sphingobacteriales</taxon>
        <taxon>Sphingobacteriaceae</taxon>
        <taxon>Mucilaginibacter</taxon>
    </lineage>
</organism>
<name>A0A1Q5ZVG3_9SPHI</name>
<dbReference type="PANTHER" id="PTHR10302">
    <property type="entry name" value="SINGLE-STRANDED DNA-BINDING PROTEIN"/>
    <property type="match status" value="1"/>
</dbReference>
<feature type="compositionally biased region" description="Low complexity" evidence="4">
    <location>
        <begin position="114"/>
        <end position="127"/>
    </location>
</feature>
<dbReference type="EMBL" id="MPPL01000001">
    <property type="protein sequence ID" value="OKS85733.1"/>
    <property type="molecule type" value="Genomic_DNA"/>
</dbReference>
<dbReference type="OrthoDB" id="1265936at2"/>
<dbReference type="STRING" id="1302689.RG47T_1179"/>
<gene>
    <name evidence="5" type="ORF">RG47T_1179</name>
</gene>